<dbReference type="RefSeq" id="WP_013133729.1">
    <property type="nucleotide sequence ID" value="NC_014165.1"/>
</dbReference>
<evidence type="ECO:0000313" key="3">
    <source>
        <dbReference type="Proteomes" id="UP000006640"/>
    </source>
</evidence>
<dbReference type="SUPFAM" id="SSF109854">
    <property type="entry name" value="DinB/YfiT-like putative metalloenzymes"/>
    <property type="match status" value="1"/>
</dbReference>
<dbReference type="GO" id="GO:0046872">
    <property type="term" value="F:metal ion binding"/>
    <property type="evidence" value="ECO:0007669"/>
    <property type="project" value="InterPro"/>
</dbReference>
<gene>
    <name evidence="2" type="ordered locus">Tbis_3508</name>
</gene>
<dbReference type="EMBL" id="CP001874">
    <property type="protein sequence ID" value="ADG90196.1"/>
    <property type="molecule type" value="Genomic_DNA"/>
</dbReference>
<dbReference type="Gene3D" id="1.20.120.450">
    <property type="entry name" value="dinb family like domain"/>
    <property type="match status" value="1"/>
</dbReference>
<feature type="domain" description="Mycothiol-dependent maleylpyruvate isomerase metal-binding" evidence="1">
    <location>
        <begin position="18"/>
        <end position="155"/>
    </location>
</feature>
<proteinExistence type="predicted"/>
<name>D6YAE3_THEBD</name>
<protein>
    <recommendedName>
        <fullName evidence="1">Mycothiol-dependent maleylpyruvate isomerase metal-binding domain-containing protein</fullName>
    </recommendedName>
</protein>
<evidence type="ECO:0000313" key="2">
    <source>
        <dbReference type="EMBL" id="ADG90196.1"/>
    </source>
</evidence>
<dbReference type="AlphaFoldDB" id="D6YAE3"/>
<dbReference type="InterPro" id="IPR017517">
    <property type="entry name" value="Maleyloyr_isom"/>
</dbReference>
<dbReference type="Proteomes" id="UP000006640">
    <property type="component" value="Chromosome"/>
</dbReference>
<dbReference type="eggNOG" id="ENOG5033TN2">
    <property type="taxonomic scope" value="Bacteria"/>
</dbReference>
<keyword evidence="3" id="KW-1185">Reference proteome</keyword>
<evidence type="ECO:0000259" key="1">
    <source>
        <dbReference type="Pfam" id="PF11716"/>
    </source>
</evidence>
<reference evidence="2 3" key="1">
    <citation type="submission" date="2010-01" db="EMBL/GenBank/DDBJ databases">
        <title>The complete genome of Thermobispora bispora DSM 43833.</title>
        <authorList>
            <consortium name="US DOE Joint Genome Institute (JGI-PGF)"/>
            <person name="Lucas S."/>
            <person name="Copeland A."/>
            <person name="Lapidus A."/>
            <person name="Glavina del Rio T."/>
            <person name="Dalin E."/>
            <person name="Tice H."/>
            <person name="Bruce D."/>
            <person name="Goodwin L."/>
            <person name="Pitluck S."/>
            <person name="Kyrpides N."/>
            <person name="Mavromatis K."/>
            <person name="Ivanova N."/>
            <person name="Mikhailova N."/>
            <person name="Chertkov O."/>
            <person name="Brettin T."/>
            <person name="Detter J.C."/>
            <person name="Han C."/>
            <person name="Larimer F."/>
            <person name="Land M."/>
            <person name="Hauser L."/>
            <person name="Markowitz V."/>
            <person name="Cheng J.-F."/>
            <person name="Hugenholtz P."/>
            <person name="Woyke T."/>
            <person name="Wu D."/>
            <person name="Jando M."/>
            <person name="Schneider S."/>
            <person name="Klenk H.-P."/>
            <person name="Eisen J.A."/>
        </authorList>
    </citation>
    <scope>NUCLEOTIDE SEQUENCE [LARGE SCALE GENOMIC DNA]</scope>
    <source>
        <strain evidence="3">ATCC 19993 / DSM 43833 / CBS 139.67 / JCM 10125 / KCTC 9307 / NBRC 14880 / R51</strain>
    </source>
</reference>
<sequence length="237" mass="26999">MMQEPEALRRFDPFDIFDTEAERLDRYFSSLDEAGWSRPSRCEGWSVRDVLAHLAGEELYNQACLDKDLDGFYEMLEREGVQGGFDEFNRWCVRKRRSLPVDQVLEEWRTRNRDTRRRMRELGRDGLLHTSVGPYPAGLQAFHYASEYATHADDVGAPVAEEESARRLEWRAVFGLVALAEHGSAARVERADGRFLVRTADRTAELSPAEFVDATVARLPAGHPLDPALRSALRCLA</sequence>
<organism evidence="2 3">
    <name type="scientific">Thermobispora bispora (strain ATCC 19993 / DSM 43833 / CBS 139.67 / JCM 10125 / KCTC 9307 / NBRC 14880 / R51)</name>
    <dbReference type="NCBI Taxonomy" id="469371"/>
    <lineage>
        <taxon>Bacteria</taxon>
        <taxon>Bacillati</taxon>
        <taxon>Actinomycetota</taxon>
        <taxon>Actinomycetes</taxon>
        <taxon>Streptosporangiales</taxon>
        <taxon>Streptosporangiaceae</taxon>
        <taxon>Thermobispora</taxon>
    </lineage>
</organism>
<dbReference type="InterPro" id="IPR034660">
    <property type="entry name" value="DinB/YfiT-like"/>
</dbReference>
<accession>D6YAE3</accession>
<dbReference type="InterPro" id="IPR024344">
    <property type="entry name" value="MDMPI_metal-binding"/>
</dbReference>
<dbReference type="HOGENOM" id="CLU_1170207_0_0_11"/>
<dbReference type="Pfam" id="PF11716">
    <property type="entry name" value="MDMPI_N"/>
    <property type="match status" value="1"/>
</dbReference>
<dbReference type="KEGG" id="tbi:Tbis_3508"/>
<dbReference type="NCBIfam" id="TIGR03083">
    <property type="entry name" value="maleylpyruvate isomerase family mycothiol-dependent enzyme"/>
    <property type="match status" value="1"/>
</dbReference>